<reference evidence="2" key="1">
    <citation type="submission" date="2016-04" db="EMBL/GenBank/DDBJ databases">
        <authorList>
            <person name="Chen L."/>
            <person name="Zhuang W."/>
            <person name="Wang G."/>
        </authorList>
    </citation>
    <scope>NUCLEOTIDE SEQUENCE [LARGE SCALE GENOMIC DNA]</scope>
    <source>
        <strain evidence="2">17621</strain>
    </source>
</reference>
<evidence type="ECO:0000313" key="2">
    <source>
        <dbReference type="Proteomes" id="UP000192610"/>
    </source>
</evidence>
<accession>A0A1V9EYV1</accession>
<name>A0A1V9EYV1_9BACT</name>
<protein>
    <submittedName>
        <fullName evidence="1">Uncharacterized protein</fullName>
    </submittedName>
</protein>
<comment type="caution">
    <text evidence="1">The sequence shown here is derived from an EMBL/GenBank/DDBJ whole genome shotgun (WGS) entry which is preliminary data.</text>
</comment>
<sequence>MAWVLYRNGPGGLRGSPNAQGSPLAILRQWPGNPQAIRIRSAIGNPVTCNNHSSNNCSLPR</sequence>
<dbReference type="AlphaFoldDB" id="A0A1V9EYV1"/>
<gene>
    <name evidence="1" type="ORF">A4H97_27585</name>
</gene>
<organism evidence="1 2">
    <name type="scientific">Niastella yeongjuensis</name>
    <dbReference type="NCBI Taxonomy" id="354355"/>
    <lineage>
        <taxon>Bacteria</taxon>
        <taxon>Pseudomonadati</taxon>
        <taxon>Bacteroidota</taxon>
        <taxon>Chitinophagia</taxon>
        <taxon>Chitinophagales</taxon>
        <taxon>Chitinophagaceae</taxon>
        <taxon>Niastella</taxon>
    </lineage>
</organism>
<keyword evidence="2" id="KW-1185">Reference proteome</keyword>
<proteinExistence type="predicted"/>
<dbReference type="EMBL" id="LVXG01000011">
    <property type="protein sequence ID" value="OQP51343.1"/>
    <property type="molecule type" value="Genomic_DNA"/>
</dbReference>
<dbReference type="Proteomes" id="UP000192610">
    <property type="component" value="Unassembled WGS sequence"/>
</dbReference>
<evidence type="ECO:0000313" key="1">
    <source>
        <dbReference type="EMBL" id="OQP51343.1"/>
    </source>
</evidence>